<dbReference type="OrthoDB" id="4229891at2"/>
<keyword evidence="1" id="KW-0812">Transmembrane</keyword>
<organism evidence="2 3">
    <name type="scientific">Streptomyces griseoaurantiacus</name>
    <dbReference type="NCBI Taxonomy" id="68213"/>
    <lineage>
        <taxon>Bacteria</taxon>
        <taxon>Bacillati</taxon>
        <taxon>Actinomycetota</taxon>
        <taxon>Actinomycetes</taxon>
        <taxon>Kitasatosporales</taxon>
        <taxon>Streptomycetaceae</taxon>
        <taxon>Streptomyces</taxon>
        <taxon>Streptomyces aurantiacus group</taxon>
    </lineage>
</organism>
<dbReference type="Proteomes" id="UP000198614">
    <property type="component" value="Unassembled WGS sequence"/>
</dbReference>
<dbReference type="EMBL" id="FNAX01000002">
    <property type="protein sequence ID" value="SDE57607.1"/>
    <property type="molecule type" value="Genomic_DNA"/>
</dbReference>
<evidence type="ECO:0000256" key="1">
    <source>
        <dbReference type="SAM" id="Phobius"/>
    </source>
</evidence>
<evidence type="ECO:0000313" key="3">
    <source>
        <dbReference type="Proteomes" id="UP000198614"/>
    </source>
</evidence>
<evidence type="ECO:0008006" key="4">
    <source>
        <dbReference type="Google" id="ProtNLM"/>
    </source>
</evidence>
<evidence type="ECO:0000313" key="2">
    <source>
        <dbReference type="EMBL" id="SDE57607.1"/>
    </source>
</evidence>
<feature type="transmembrane region" description="Helical" evidence="1">
    <location>
        <begin position="39"/>
        <end position="60"/>
    </location>
</feature>
<keyword evidence="1" id="KW-0472">Membrane</keyword>
<keyword evidence="1" id="KW-1133">Transmembrane helix</keyword>
<proteinExistence type="predicted"/>
<accession>A0A1G7E1P3</accession>
<dbReference type="AlphaFoldDB" id="A0A1G7E1P3"/>
<reference evidence="2 3" key="1">
    <citation type="submission" date="2016-10" db="EMBL/GenBank/DDBJ databases">
        <authorList>
            <person name="de Groot N.N."/>
        </authorList>
    </citation>
    <scope>NUCLEOTIDE SEQUENCE [LARGE SCALE GENOMIC DNA]</scope>
    <source>
        <strain evidence="2 3">CGMCC 4.1859</strain>
    </source>
</reference>
<protein>
    <recommendedName>
        <fullName evidence="4">Restriction endonuclease</fullName>
    </recommendedName>
</protein>
<feature type="transmembrane region" description="Helical" evidence="1">
    <location>
        <begin position="66"/>
        <end position="85"/>
    </location>
</feature>
<sequence>MEAQRGQWEGTGGPWRARRRRAVDTLRAQGRYGPELRDVLPAFATLVVLACALAGGLALLYRANGAAAPVAIALVLVLVLLMLFLHRRPLARRRRGYYTPEELAELDMAGLVKAVARMLRREGWRVRRPTEPDLPRLVARDAGGRLLEVAFRPVAEPLPGEDPLCAGAGSRARQPLLMVVHRGTFSSRDALWARRRGGVRLVDGPGLKRWAAGTPLRELDGPDGTP</sequence>
<name>A0A1G7E1P3_9ACTN</name>
<gene>
    <name evidence="2" type="ORF">SAMN05216260_102438</name>
</gene>